<feature type="transmembrane region" description="Helical" evidence="1">
    <location>
        <begin position="81"/>
        <end position="100"/>
    </location>
</feature>
<reference evidence="2" key="2">
    <citation type="journal article" date="2011" name="J. Bacteriol.">
        <title>Long-chain N-acyl amino acid synthases are linked to the putative PEP-CTERM/exosortase protein-sorting system in Gram-negative bacteria.</title>
        <authorList>
            <person name="Craig J.W."/>
            <person name="Cherry M.A."/>
            <person name="Brady S.F."/>
        </authorList>
    </citation>
    <scope>NUCLEOTIDE SEQUENCE</scope>
</reference>
<reference evidence="2" key="1">
    <citation type="journal article" date="2002" name="J. Am. Chem. Soc.">
        <title>New natural product families from an environmental DNA (eDNA) gene cluster.</title>
        <authorList>
            <person name="Brady S.F."/>
            <person name="Chao C.J."/>
            <person name="Clardy J."/>
        </authorList>
    </citation>
    <scope>NUCLEOTIDE SEQUENCE</scope>
</reference>
<keyword evidence="1" id="KW-0472">Membrane</keyword>
<feature type="transmembrane region" description="Helical" evidence="1">
    <location>
        <begin position="12"/>
        <end position="32"/>
    </location>
</feature>
<feature type="transmembrane region" description="Helical" evidence="1">
    <location>
        <begin position="39"/>
        <end position="61"/>
    </location>
</feature>
<feature type="transmembrane region" description="Helical" evidence="1">
    <location>
        <begin position="112"/>
        <end position="136"/>
    </location>
</feature>
<keyword evidence="1" id="KW-1133">Transmembrane helix</keyword>
<organism evidence="2">
    <name type="scientific">uncultured bacterium CSLC2</name>
    <dbReference type="NCBI Taxonomy" id="1091571"/>
    <lineage>
        <taxon>Bacteria</taxon>
        <taxon>environmental samples</taxon>
    </lineage>
</organism>
<sequence>MSISSGLKPYWPTLIVVAVLSLDELLAVNPFLASQFGPLGILLSILNIATSSFLLLIVHLLPLGPWSESTTGLFPTPSFTGWLIASIIVVGICYLLNRYLVVRKRYVSPKTLIYIVLAIPIIIVLYLLGAIFSGAMNSQ</sequence>
<protein>
    <submittedName>
        <fullName evidence="2">Uncharacterized protein</fullName>
    </submittedName>
</protein>
<dbReference type="AlphaFoldDB" id="G4WVS6"/>
<accession>G4WVS6</accession>
<evidence type="ECO:0000313" key="2">
    <source>
        <dbReference type="EMBL" id="AEQ20528.1"/>
    </source>
</evidence>
<evidence type="ECO:0000256" key="1">
    <source>
        <dbReference type="SAM" id="Phobius"/>
    </source>
</evidence>
<keyword evidence="1" id="KW-0812">Transmembrane</keyword>
<proteinExistence type="predicted"/>
<dbReference type="EMBL" id="JF429413">
    <property type="protein sequence ID" value="AEQ20528.1"/>
    <property type="molecule type" value="Genomic_DNA"/>
</dbReference>
<name>G4WVS6_9BACT</name>